<keyword evidence="4" id="KW-1185">Reference proteome</keyword>
<organism evidence="3 4">
    <name type="scientific">Phaeoacremonium minimum (strain UCR-PA7)</name>
    <name type="common">Esca disease fungus</name>
    <name type="synonym">Togninia minima</name>
    <dbReference type="NCBI Taxonomy" id="1286976"/>
    <lineage>
        <taxon>Eukaryota</taxon>
        <taxon>Fungi</taxon>
        <taxon>Dikarya</taxon>
        <taxon>Ascomycota</taxon>
        <taxon>Pezizomycotina</taxon>
        <taxon>Sordariomycetes</taxon>
        <taxon>Sordariomycetidae</taxon>
        <taxon>Togniniales</taxon>
        <taxon>Togniniaceae</taxon>
        <taxon>Phaeoacremonium</taxon>
    </lineage>
</organism>
<evidence type="ECO:0000259" key="2">
    <source>
        <dbReference type="Pfam" id="PF09792"/>
    </source>
</evidence>
<dbReference type="HOGENOM" id="CLU_106778_0_0_1"/>
<dbReference type="InterPro" id="IPR018620">
    <property type="entry name" value="Ubiquitin3-bd_protein_But2_C"/>
</dbReference>
<feature type="signal peptide" evidence="1">
    <location>
        <begin position="1"/>
        <end position="19"/>
    </location>
</feature>
<dbReference type="Pfam" id="PF09792">
    <property type="entry name" value="But2"/>
    <property type="match status" value="1"/>
</dbReference>
<feature type="domain" description="Ubiquitin 3 binding protein But2 C-terminal" evidence="2">
    <location>
        <begin position="35"/>
        <end position="192"/>
    </location>
</feature>
<keyword evidence="1" id="KW-0732">Signal</keyword>
<gene>
    <name evidence="3" type="ORF">UCRPA7_2389</name>
</gene>
<feature type="chain" id="PRO_5004452260" description="Ubiquitin 3 binding protein But2 C-terminal domain-containing protein" evidence="1">
    <location>
        <begin position="20"/>
        <end position="202"/>
    </location>
</feature>
<dbReference type="eggNOG" id="ENOG502SYXS">
    <property type="taxonomic scope" value="Eukaryota"/>
</dbReference>
<dbReference type="AlphaFoldDB" id="R8BRY4"/>
<evidence type="ECO:0000313" key="3">
    <source>
        <dbReference type="EMBL" id="EOO02055.1"/>
    </source>
</evidence>
<protein>
    <recommendedName>
        <fullName evidence="2">Ubiquitin 3 binding protein But2 C-terminal domain-containing protein</fullName>
    </recommendedName>
</protein>
<dbReference type="RefSeq" id="XP_007913147.1">
    <property type="nucleotide sequence ID" value="XM_007914956.1"/>
</dbReference>
<sequence>MGRFSALTIIAGLLGVTSAAPTKVDLAPRCGTTYYPTILQQLVESDPDTVYPNNDNFHVQRKVVNGALSDRVYQFVGFEGIPAGSYGCQLAITFPQSYPVTTEPADYNVQMNVTTALNGLSSEVTYPNAFTWNNWPALGTGLFGTVTAAAGSTAVINSEACPPGGGNLAFLFEVSRWVEITSSVDFTQSNSPLAGVYLTANC</sequence>
<dbReference type="OrthoDB" id="5308323at2759"/>
<evidence type="ECO:0000256" key="1">
    <source>
        <dbReference type="SAM" id="SignalP"/>
    </source>
</evidence>
<evidence type="ECO:0000313" key="4">
    <source>
        <dbReference type="Proteomes" id="UP000014074"/>
    </source>
</evidence>
<dbReference type="Proteomes" id="UP000014074">
    <property type="component" value="Unassembled WGS sequence"/>
</dbReference>
<proteinExistence type="predicted"/>
<name>R8BRY4_PHAM7</name>
<dbReference type="GeneID" id="19322632"/>
<dbReference type="KEGG" id="tmn:UCRPA7_2389"/>
<dbReference type="EMBL" id="KB932933">
    <property type="protein sequence ID" value="EOO02055.1"/>
    <property type="molecule type" value="Genomic_DNA"/>
</dbReference>
<accession>R8BRY4</accession>
<reference evidence="4" key="1">
    <citation type="journal article" date="2013" name="Genome Announc.">
        <title>Draft genome sequence of the ascomycete Phaeoacremonium aleophilum strain UCR-PA7, a causal agent of the esca disease complex in grapevines.</title>
        <authorList>
            <person name="Blanco-Ulate B."/>
            <person name="Rolshausen P."/>
            <person name="Cantu D."/>
        </authorList>
    </citation>
    <scope>NUCLEOTIDE SEQUENCE [LARGE SCALE GENOMIC DNA]</scope>
    <source>
        <strain evidence="4">UCR-PA7</strain>
    </source>
</reference>